<evidence type="ECO:0000256" key="1">
    <source>
        <dbReference type="ARBA" id="ARBA00022679"/>
    </source>
</evidence>
<keyword evidence="2" id="KW-0012">Acyltransferase</keyword>
<feature type="domain" description="N-acetyltransferase" evidence="3">
    <location>
        <begin position="20"/>
        <end position="151"/>
    </location>
</feature>
<dbReference type="InterPro" id="IPR045039">
    <property type="entry name" value="NSI-like"/>
</dbReference>
<dbReference type="EMBL" id="CP095043">
    <property type="protein sequence ID" value="UOQ60237.1"/>
    <property type="molecule type" value="Genomic_DNA"/>
</dbReference>
<reference evidence="4 5" key="1">
    <citation type="submission" date="2022-04" db="EMBL/GenBank/DDBJ databases">
        <title>Leucobacter sp. isolated from rhizosphere of onion.</title>
        <authorList>
            <person name="Won M."/>
            <person name="Lee C.-M."/>
            <person name="Woen H.-Y."/>
            <person name="Kwon S.-W."/>
        </authorList>
    </citation>
    <scope>NUCLEOTIDE SEQUENCE [LARGE SCALE GENOMIC DNA]</scope>
    <source>
        <strain evidence="4 5">H25R-14</strain>
    </source>
</reference>
<dbReference type="Gene3D" id="3.40.630.30">
    <property type="match status" value="1"/>
</dbReference>
<dbReference type="Proteomes" id="UP000831775">
    <property type="component" value="Chromosome"/>
</dbReference>
<dbReference type="PANTHER" id="PTHR43626">
    <property type="entry name" value="ACYL-COA N-ACYLTRANSFERASE"/>
    <property type="match status" value="1"/>
</dbReference>
<protein>
    <submittedName>
        <fullName evidence="4">GNAT family N-acetyltransferase</fullName>
    </submittedName>
</protein>
<dbReference type="Pfam" id="PF13673">
    <property type="entry name" value="Acetyltransf_10"/>
    <property type="match status" value="1"/>
</dbReference>
<dbReference type="SUPFAM" id="SSF55729">
    <property type="entry name" value="Acyl-CoA N-acyltransferases (Nat)"/>
    <property type="match status" value="1"/>
</dbReference>
<dbReference type="CDD" id="cd04301">
    <property type="entry name" value="NAT_SF"/>
    <property type="match status" value="1"/>
</dbReference>
<gene>
    <name evidence="4" type="ORF">MUN76_14550</name>
</gene>
<organism evidence="4 5">
    <name type="scientific">Leucobacter rhizosphaerae</name>
    <dbReference type="NCBI Taxonomy" id="2932245"/>
    <lineage>
        <taxon>Bacteria</taxon>
        <taxon>Bacillati</taxon>
        <taxon>Actinomycetota</taxon>
        <taxon>Actinomycetes</taxon>
        <taxon>Micrococcales</taxon>
        <taxon>Microbacteriaceae</taxon>
        <taxon>Leucobacter</taxon>
    </lineage>
</organism>
<dbReference type="PANTHER" id="PTHR43626:SF4">
    <property type="entry name" value="GCN5-RELATED N-ACETYLTRANSFERASE 2, CHLOROPLASTIC"/>
    <property type="match status" value="1"/>
</dbReference>
<dbReference type="InterPro" id="IPR000182">
    <property type="entry name" value="GNAT_dom"/>
</dbReference>
<keyword evidence="1" id="KW-0808">Transferase</keyword>
<dbReference type="PROSITE" id="PS51186">
    <property type="entry name" value="GNAT"/>
    <property type="match status" value="1"/>
</dbReference>
<accession>A0ABY4FVD2</accession>
<evidence type="ECO:0000259" key="3">
    <source>
        <dbReference type="PROSITE" id="PS51186"/>
    </source>
</evidence>
<dbReference type="RefSeq" id="WP_244685701.1">
    <property type="nucleotide sequence ID" value="NZ_CP095043.1"/>
</dbReference>
<sequence>MEHRTNALANGASGAGSGRIVDRVATPAEHAALAAAVGWEGHFDDAVRAASLDASIAGVVFENDEDGVVGMARAVGDGMQYAYVQDVIVHPGHEGAGIGTRLVERLLTLLRPHPGTELFVGLFASPEAEGVYESLGFTSSGSLGMHRSISA</sequence>
<dbReference type="InterPro" id="IPR016181">
    <property type="entry name" value="Acyl_CoA_acyltransferase"/>
</dbReference>
<evidence type="ECO:0000256" key="2">
    <source>
        <dbReference type="ARBA" id="ARBA00023315"/>
    </source>
</evidence>
<name>A0ABY4FVD2_9MICO</name>
<keyword evidence="5" id="KW-1185">Reference proteome</keyword>
<evidence type="ECO:0000313" key="5">
    <source>
        <dbReference type="Proteomes" id="UP000831775"/>
    </source>
</evidence>
<evidence type="ECO:0000313" key="4">
    <source>
        <dbReference type="EMBL" id="UOQ60237.1"/>
    </source>
</evidence>
<proteinExistence type="predicted"/>